<evidence type="ECO:0000256" key="1">
    <source>
        <dbReference type="SAM" id="Phobius"/>
    </source>
</evidence>
<dbReference type="Proteomes" id="UP001199916">
    <property type="component" value="Unassembled WGS sequence"/>
</dbReference>
<keyword evidence="1" id="KW-0812">Transmembrane</keyword>
<dbReference type="RefSeq" id="WP_233698101.1">
    <property type="nucleotide sequence ID" value="NZ_JAJNBZ010000020.1"/>
</dbReference>
<evidence type="ECO:0000313" key="2">
    <source>
        <dbReference type="EMBL" id="MCE5171705.1"/>
    </source>
</evidence>
<sequence length="77" mass="9124">MNNLNSIPLWALFLLGAILVTQGTWLFLHARRHGYYPWLWALWGFLSFPLPSLVYVLFVAQPWRRTIPKNRHTDDSE</sequence>
<organism evidence="2 3">
    <name type="scientific">Paenibacillus profundus</name>
    <dbReference type="NCBI Taxonomy" id="1173085"/>
    <lineage>
        <taxon>Bacteria</taxon>
        <taxon>Bacillati</taxon>
        <taxon>Bacillota</taxon>
        <taxon>Bacilli</taxon>
        <taxon>Bacillales</taxon>
        <taxon>Paenibacillaceae</taxon>
        <taxon>Paenibacillus</taxon>
    </lineage>
</organism>
<accession>A0ABS8YN17</accession>
<keyword evidence="1" id="KW-0472">Membrane</keyword>
<name>A0ABS8YN17_9BACL</name>
<reference evidence="2 3" key="1">
    <citation type="submission" date="2021-11" db="EMBL/GenBank/DDBJ databases">
        <title>Draft genome sequence of Paenibacillus profundus YoMME, a new Gram-positive bacteria with exoelectrogenic properties.</title>
        <authorList>
            <person name="Hubenova Y."/>
            <person name="Hubenova E."/>
            <person name="Manasiev Y."/>
            <person name="Peykov S."/>
            <person name="Mitov M."/>
        </authorList>
    </citation>
    <scope>NUCLEOTIDE SEQUENCE [LARGE SCALE GENOMIC DNA]</scope>
    <source>
        <strain evidence="2 3">YoMME</strain>
    </source>
</reference>
<proteinExistence type="predicted"/>
<gene>
    <name evidence="2" type="ORF">LQV63_20725</name>
</gene>
<keyword evidence="3" id="KW-1185">Reference proteome</keyword>
<keyword evidence="1" id="KW-1133">Transmembrane helix</keyword>
<feature type="transmembrane region" description="Helical" evidence="1">
    <location>
        <begin position="7"/>
        <end position="28"/>
    </location>
</feature>
<protein>
    <submittedName>
        <fullName evidence="2">SigmaY antisigma factor component</fullName>
    </submittedName>
</protein>
<feature type="transmembrane region" description="Helical" evidence="1">
    <location>
        <begin position="40"/>
        <end position="60"/>
    </location>
</feature>
<dbReference type="EMBL" id="JAJNBZ010000020">
    <property type="protein sequence ID" value="MCE5171705.1"/>
    <property type="molecule type" value="Genomic_DNA"/>
</dbReference>
<comment type="caution">
    <text evidence="2">The sequence shown here is derived from an EMBL/GenBank/DDBJ whole genome shotgun (WGS) entry which is preliminary data.</text>
</comment>
<evidence type="ECO:0000313" key="3">
    <source>
        <dbReference type="Proteomes" id="UP001199916"/>
    </source>
</evidence>